<keyword evidence="1" id="KW-0805">Transcription regulation</keyword>
<dbReference type="InterPro" id="IPR009057">
    <property type="entry name" value="Homeodomain-like_sf"/>
</dbReference>
<keyword evidence="7" id="KW-1185">Reference proteome</keyword>
<evidence type="ECO:0000256" key="4">
    <source>
        <dbReference type="PROSITE-ProRule" id="PRU00335"/>
    </source>
</evidence>
<dbReference type="PANTHER" id="PTHR30055">
    <property type="entry name" value="HTH-TYPE TRANSCRIPTIONAL REGULATOR RUTR"/>
    <property type="match status" value="1"/>
</dbReference>
<dbReference type="InterPro" id="IPR023772">
    <property type="entry name" value="DNA-bd_HTH_TetR-type_CS"/>
</dbReference>
<comment type="caution">
    <text evidence="6">The sequence shown here is derived from an EMBL/GenBank/DDBJ whole genome shotgun (WGS) entry which is preliminary data.</text>
</comment>
<reference evidence="6 7" key="1">
    <citation type="submission" date="2021-12" db="EMBL/GenBank/DDBJ databases">
        <title>Siccirubricoccus leaddurans sp. nov., a high concentration Zn2+ tolerance bacterium.</title>
        <authorList>
            <person name="Cao Y."/>
        </authorList>
    </citation>
    <scope>NUCLEOTIDE SEQUENCE [LARGE SCALE GENOMIC DNA]</scope>
    <source>
        <strain evidence="6 7">KC 17139</strain>
    </source>
</reference>
<dbReference type="PROSITE" id="PS01081">
    <property type="entry name" value="HTH_TETR_1"/>
    <property type="match status" value="1"/>
</dbReference>
<dbReference type="Proteomes" id="UP001523392">
    <property type="component" value="Unassembled WGS sequence"/>
</dbReference>
<keyword evidence="2 4" id="KW-0238">DNA-binding</keyword>
<evidence type="ECO:0000256" key="1">
    <source>
        <dbReference type="ARBA" id="ARBA00023015"/>
    </source>
</evidence>
<feature type="DNA-binding region" description="H-T-H motif" evidence="4">
    <location>
        <begin position="33"/>
        <end position="52"/>
    </location>
</feature>
<dbReference type="SUPFAM" id="SSF48498">
    <property type="entry name" value="Tetracyclin repressor-like, C-terminal domain"/>
    <property type="match status" value="1"/>
</dbReference>
<organism evidence="6 7">
    <name type="scientific">Siccirubricoccus soli</name>
    <dbReference type="NCBI Taxonomy" id="2899147"/>
    <lineage>
        <taxon>Bacteria</taxon>
        <taxon>Pseudomonadati</taxon>
        <taxon>Pseudomonadota</taxon>
        <taxon>Alphaproteobacteria</taxon>
        <taxon>Acetobacterales</taxon>
        <taxon>Roseomonadaceae</taxon>
        <taxon>Siccirubricoccus</taxon>
    </lineage>
</organism>
<protein>
    <submittedName>
        <fullName evidence="6">TetR/AcrR family transcriptional regulator</fullName>
    </submittedName>
</protein>
<evidence type="ECO:0000313" key="6">
    <source>
        <dbReference type="EMBL" id="MCO6417393.1"/>
    </source>
</evidence>
<dbReference type="Gene3D" id="1.10.357.10">
    <property type="entry name" value="Tetracycline Repressor, domain 2"/>
    <property type="match status" value="1"/>
</dbReference>
<dbReference type="PROSITE" id="PS50977">
    <property type="entry name" value="HTH_TETR_2"/>
    <property type="match status" value="1"/>
</dbReference>
<feature type="domain" description="HTH tetR-type" evidence="5">
    <location>
        <begin position="10"/>
        <end position="70"/>
    </location>
</feature>
<evidence type="ECO:0000259" key="5">
    <source>
        <dbReference type="PROSITE" id="PS50977"/>
    </source>
</evidence>
<gene>
    <name evidence="6" type="ORF">JYK14_14640</name>
</gene>
<evidence type="ECO:0000256" key="3">
    <source>
        <dbReference type="ARBA" id="ARBA00023163"/>
    </source>
</evidence>
<name>A0ABT1D641_9PROT</name>
<dbReference type="EMBL" id="JAFIRR010000090">
    <property type="protein sequence ID" value="MCO6417393.1"/>
    <property type="molecule type" value="Genomic_DNA"/>
</dbReference>
<evidence type="ECO:0000313" key="7">
    <source>
        <dbReference type="Proteomes" id="UP001523392"/>
    </source>
</evidence>
<dbReference type="Pfam" id="PF00440">
    <property type="entry name" value="TetR_N"/>
    <property type="match status" value="1"/>
</dbReference>
<dbReference type="RefSeq" id="WP_252954038.1">
    <property type="nucleotide sequence ID" value="NZ_JAFIRR010000090.1"/>
</dbReference>
<accession>A0ABT1D641</accession>
<dbReference type="InterPro" id="IPR036271">
    <property type="entry name" value="Tet_transcr_reg_TetR-rel_C_sf"/>
</dbReference>
<sequence>MAEPQQNEGRDTRRLIVERAAEQFALWGYAGASISDIAAAVGVSKPALYYHFSDKEEIYTEIVTSVLSQMRARAEAAVAAQPDAPAKLRAFMRVHAQYLHENEHAYIAAQLGFRGLRATEGRGRALELRDRYEAVLKGIIAEGCRSGVFRLTDQRAAVMLVLSALNWMARWYRSDGETPAAEFADRYCNMLLDGFRPRDPPRPARRKRTI</sequence>
<dbReference type="PANTHER" id="PTHR30055:SF240">
    <property type="entry name" value="HTH-TYPE TRANSCRIPTIONAL REGULATOR ACRR"/>
    <property type="match status" value="1"/>
</dbReference>
<dbReference type="InterPro" id="IPR001647">
    <property type="entry name" value="HTH_TetR"/>
</dbReference>
<dbReference type="InterPro" id="IPR041490">
    <property type="entry name" value="KstR2_TetR_C"/>
</dbReference>
<proteinExistence type="predicted"/>
<dbReference type="Pfam" id="PF17932">
    <property type="entry name" value="TetR_C_24"/>
    <property type="match status" value="1"/>
</dbReference>
<evidence type="ECO:0000256" key="2">
    <source>
        <dbReference type="ARBA" id="ARBA00023125"/>
    </source>
</evidence>
<dbReference type="Gene3D" id="1.10.10.60">
    <property type="entry name" value="Homeodomain-like"/>
    <property type="match status" value="1"/>
</dbReference>
<dbReference type="SUPFAM" id="SSF46689">
    <property type="entry name" value="Homeodomain-like"/>
    <property type="match status" value="1"/>
</dbReference>
<dbReference type="PRINTS" id="PR00455">
    <property type="entry name" value="HTHTETR"/>
</dbReference>
<keyword evidence="3" id="KW-0804">Transcription</keyword>
<dbReference type="InterPro" id="IPR050109">
    <property type="entry name" value="HTH-type_TetR-like_transc_reg"/>
</dbReference>